<reference evidence="1" key="3">
    <citation type="submission" date="2025-09" db="UniProtKB">
        <authorList>
            <consortium name="Ensembl"/>
        </authorList>
    </citation>
    <scope>IDENTIFICATION</scope>
</reference>
<accession>A0A8C9WME3</accession>
<protein>
    <submittedName>
        <fullName evidence="1">Uncharacterized protein</fullName>
    </submittedName>
</protein>
<name>A0A8C9WME3_SCLFO</name>
<dbReference type="AlphaFoldDB" id="A0A8C9WME3"/>
<dbReference type="OrthoDB" id="299997at2759"/>
<reference evidence="1" key="2">
    <citation type="submission" date="2025-08" db="UniProtKB">
        <authorList>
            <consortium name="Ensembl"/>
        </authorList>
    </citation>
    <scope>IDENTIFICATION</scope>
</reference>
<reference evidence="1 2" key="1">
    <citation type="submission" date="2019-04" db="EMBL/GenBank/DDBJ databases">
        <authorList>
            <consortium name="Wellcome Sanger Institute Data Sharing"/>
        </authorList>
    </citation>
    <scope>NUCLEOTIDE SEQUENCE [LARGE SCALE GENOMIC DNA]</scope>
</reference>
<dbReference type="PANTHER" id="PTHR46785:SF1">
    <property type="entry name" value="VON WILLEBRAND FACTOR A DOMAIN-CONTAINING PROTEIN 3B"/>
    <property type="match status" value="1"/>
</dbReference>
<proteinExistence type="predicted"/>
<dbReference type="GeneTree" id="ENSGT01010000222692"/>
<evidence type="ECO:0000313" key="2">
    <source>
        <dbReference type="Proteomes" id="UP000694397"/>
    </source>
</evidence>
<dbReference type="Proteomes" id="UP000694397">
    <property type="component" value="Chromosome 1"/>
</dbReference>
<dbReference type="PANTHER" id="PTHR46785">
    <property type="entry name" value="VON WILLEBRAND FACTOR A DOMAIN-CONTAINING PROTEIN 3B"/>
    <property type="match status" value="1"/>
</dbReference>
<evidence type="ECO:0000313" key="1">
    <source>
        <dbReference type="Ensembl" id="ENSSFOP00015077088.1"/>
    </source>
</evidence>
<organism evidence="1 2">
    <name type="scientific">Scleropages formosus</name>
    <name type="common">Asian bonytongue</name>
    <name type="synonym">Osteoglossum formosum</name>
    <dbReference type="NCBI Taxonomy" id="113540"/>
    <lineage>
        <taxon>Eukaryota</taxon>
        <taxon>Metazoa</taxon>
        <taxon>Chordata</taxon>
        <taxon>Craniata</taxon>
        <taxon>Vertebrata</taxon>
        <taxon>Euteleostomi</taxon>
        <taxon>Actinopterygii</taxon>
        <taxon>Neopterygii</taxon>
        <taxon>Teleostei</taxon>
        <taxon>Osteoglossocephala</taxon>
        <taxon>Osteoglossomorpha</taxon>
        <taxon>Osteoglossiformes</taxon>
        <taxon>Osteoglossidae</taxon>
        <taxon>Scleropages</taxon>
    </lineage>
</organism>
<sequence length="140" mass="16065">KVKMYSTSTFSEFQNYSHHWLNCQGAWAEHEVKALISSTSWLKTHGLKGSRLSFPQILSQIGFRHKEDYVPSLRKSVSSQYAGGLFPQFVKDGAVYNVSASVLAGNPVYFMIHIFHWPATDLLYFPFRQIRISNVLYLSE</sequence>
<dbReference type="Ensembl" id="ENSSFOT00015053688.1">
    <property type="protein sequence ID" value="ENSSFOP00015077088.1"/>
    <property type="gene ID" value="ENSSFOG00015006964.2"/>
</dbReference>
<keyword evidence="2" id="KW-1185">Reference proteome</keyword>